<dbReference type="InterPro" id="IPR010461">
    <property type="entry name" value="ComK"/>
</dbReference>
<dbReference type="EMBL" id="BORP01000001">
    <property type="protein sequence ID" value="GIO25712.1"/>
    <property type="molecule type" value="Genomic_DNA"/>
</dbReference>
<protein>
    <submittedName>
        <fullName evidence="1">Competence transcription factor</fullName>
    </submittedName>
</protein>
<accession>A0A919X4H2</accession>
<dbReference type="Proteomes" id="UP000676917">
    <property type="component" value="Unassembled WGS sequence"/>
</dbReference>
<evidence type="ECO:0000313" key="1">
    <source>
        <dbReference type="EMBL" id="GIO25712.1"/>
    </source>
</evidence>
<dbReference type="RefSeq" id="WP_212919238.1">
    <property type="nucleotide sequence ID" value="NZ_BORP01000001.1"/>
</dbReference>
<evidence type="ECO:0000313" key="2">
    <source>
        <dbReference type="Proteomes" id="UP000676917"/>
    </source>
</evidence>
<name>A0A919X4H2_9BACI</name>
<gene>
    <name evidence="1" type="primary">comK</name>
    <name evidence="1" type="ORF">J43TS3_03230</name>
</gene>
<dbReference type="AlphaFoldDB" id="A0A919X4H2"/>
<sequence length="174" mass="19555">MLIDEFYSPLHEITPCTLAVVAEKDAKGIVHTVVLEEEAEYMVEQPPSKLIDHACKFFGSSLKGRQDGTRDICGITHKAPISIDPSSGMYFFPTTSPTNAKCSWIAHSHIEHVSRATNETTEIIFRNGKRIILDASYGSVMNQIHRTAQFRYLLDNRIRHLQQPKTVPGTRTST</sequence>
<organism evidence="1 2">
    <name type="scientific">Ornithinibacillus bavariensis</name>
    <dbReference type="NCBI Taxonomy" id="545502"/>
    <lineage>
        <taxon>Bacteria</taxon>
        <taxon>Bacillati</taxon>
        <taxon>Bacillota</taxon>
        <taxon>Bacilli</taxon>
        <taxon>Bacillales</taxon>
        <taxon>Bacillaceae</taxon>
        <taxon>Ornithinibacillus</taxon>
    </lineage>
</organism>
<comment type="caution">
    <text evidence="1">The sequence shown here is derived from an EMBL/GenBank/DDBJ whole genome shotgun (WGS) entry which is preliminary data.</text>
</comment>
<dbReference type="Pfam" id="PF06338">
    <property type="entry name" value="ComK"/>
    <property type="match status" value="1"/>
</dbReference>
<reference evidence="1" key="1">
    <citation type="submission" date="2021-03" db="EMBL/GenBank/DDBJ databases">
        <title>Antimicrobial resistance genes in bacteria isolated from Japanese honey, and their potential for conferring macrolide and lincosamide resistance in the American foulbrood pathogen Paenibacillus larvae.</title>
        <authorList>
            <person name="Okamoto M."/>
            <person name="Kumagai M."/>
            <person name="Kanamori H."/>
            <person name="Takamatsu D."/>
        </authorList>
    </citation>
    <scope>NUCLEOTIDE SEQUENCE</scope>
    <source>
        <strain evidence="1">J43TS3</strain>
    </source>
</reference>
<dbReference type="GO" id="GO:0030420">
    <property type="term" value="P:establishment of competence for transformation"/>
    <property type="evidence" value="ECO:0007669"/>
    <property type="project" value="InterPro"/>
</dbReference>
<dbReference type="PIRSF" id="PIRSF011560">
    <property type="entry name" value="ComK"/>
    <property type="match status" value="1"/>
</dbReference>
<keyword evidence="2" id="KW-1185">Reference proteome</keyword>
<proteinExistence type="predicted"/>